<name>A0A1D1VBF7_RAMVA</name>
<evidence type="ECO:0000256" key="3">
    <source>
        <dbReference type="ARBA" id="ARBA00023002"/>
    </source>
</evidence>
<evidence type="ECO:0000313" key="4">
    <source>
        <dbReference type="EMBL" id="GAU97402.1"/>
    </source>
</evidence>
<sequence>MDDNHGPGRTIVALERGRKATQRLRDEGPENVEFLQQDVTQKVTIDAVRDWIQQKHGALDILVNNAGTVGVSTLYLDNQ</sequence>
<evidence type="ECO:0000256" key="1">
    <source>
        <dbReference type="ARBA" id="ARBA00006484"/>
    </source>
</evidence>
<dbReference type="Pfam" id="PF00106">
    <property type="entry name" value="adh_short"/>
    <property type="match status" value="1"/>
</dbReference>
<dbReference type="EMBL" id="BDGG01000004">
    <property type="protein sequence ID" value="GAU97402.1"/>
    <property type="molecule type" value="Genomic_DNA"/>
</dbReference>
<evidence type="ECO:0000313" key="5">
    <source>
        <dbReference type="Proteomes" id="UP000186922"/>
    </source>
</evidence>
<gene>
    <name evidence="4" type="primary">RvY_08709-1</name>
    <name evidence="4" type="synonym">RvY_08709.1</name>
    <name evidence="4" type="ORF">RvY_08709</name>
</gene>
<dbReference type="PANTHER" id="PTHR43490:SF99">
    <property type="entry name" value="SHORT-CHAIN DEHYDROGENASE_REDUCTASE"/>
    <property type="match status" value="1"/>
</dbReference>
<reference evidence="4 5" key="1">
    <citation type="journal article" date="2016" name="Nat. Commun.">
        <title>Extremotolerant tardigrade genome and improved radiotolerance of human cultured cells by tardigrade-unique protein.</title>
        <authorList>
            <person name="Hashimoto T."/>
            <person name="Horikawa D.D."/>
            <person name="Saito Y."/>
            <person name="Kuwahara H."/>
            <person name="Kozuka-Hata H."/>
            <person name="Shin-I T."/>
            <person name="Minakuchi Y."/>
            <person name="Ohishi K."/>
            <person name="Motoyama A."/>
            <person name="Aizu T."/>
            <person name="Enomoto A."/>
            <person name="Kondo K."/>
            <person name="Tanaka S."/>
            <person name="Hara Y."/>
            <person name="Koshikawa S."/>
            <person name="Sagara H."/>
            <person name="Miura T."/>
            <person name="Yokobori S."/>
            <person name="Miyagawa K."/>
            <person name="Suzuki Y."/>
            <person name="Kubo T."/>
            <person name="Oyama M."/>
            <person name="Kohara Y."/>
            <person name="Fujiyama A."/>
            <person name="Arakawa K."/>
            <person name="Katayama T."/>
            <person name="Toyoda A."/>
            <person name="Kunieda T."/>
        </authorList>
    </citation>
    <scope>NUCLEOTIDE SEQUENCE [LARGE SCALE GENOMIC DNA]</scope>
    <source>
        <strain evidence="4 5">YOKOZUNA-1</strain>
    </source>
</reference>
<dbReference type="Gene3D" id="3.40.50.720">
    <property type="entry name" value="NAD(P)-binding Rossmann-like Domain"/>
    <property type="match status" value="1"/>
</dbReference>
<accession>A0A1D1VBF7</accession>
<dbReference type="InterPro" id="IPR002347">
    <property type="entry name" value="SDR_fam"/>
</dbReference>
<dbReference type="SUPFAM" id="SSF51735">
    <property type="entry name" value="NAD(P)-binding Rossmann-fold domains"/>
    <property type="match status" value="1"/>
</dbReference>
<protein>
    <submittedName>
        <fullName evidence="4">Uncharacterized protein</fullName>
    </submittedName>
</protein>
<comment type="similarity">
    <text evidence="1">Belongs to the short-chain dehydrogenases/reductases (SDR) family.</text>
</comment>
<dbReference type="PANTHER" id="PTHR43490">
    <property type="entry name" value="(+)-NEOMENTHOL DEHYDROGENASE"/>
    <property type="match status" value="1"/>
</dbReference>
<keyword evidence="3" id="KW-0560">Oxidoreductase</keyword>
<organism evidence="4 5">
    <name type="scientific">Ramazzottius varieornatus</name>
    <name type="common">Water bear</name>
    <name type="synonym">Tardigrade</name>
    <dbReference type="NCBI Taxonomy" id="947166"/>
    <lineage>
        <taxon>Eukaryota</taxon>
        <taxon>Metazoa</taxon>
        <taxon>Ecdysozoa</taxon>
        <taxon>Tardigrada</taxon>
        <taxon>Eutardigrada</taxon>
        <taxon>Parachela</taxon>
        <taxon>Hypsibioidea</taxon>
        <taxon>Ramazzottiidae</taxon>
        <taxon>Ramazzottius</taxon>
    </lineage>
</organism>
<proteinExistence type="inferred from homology"/>
<dbReference type="OrthoDB" id="3819888at2759"/>
<evidence type="ECO:0000256" key="2">
    <source>
        <dbReference type="ARBA" id="ARBA00022857"/>
    </source>
</evidence>
<dbReference type="AlphaFoldDB" id="A0A1D1VBF7"/>
<dbReference type="InterPro" id="IPR036291">
    <property type="entry name" value="NAD(P)-bd_dom_sf"/>
</dbReference>
<keyword evidence="5" id="KW-1185">Reference proteome</keyword>
<dbReference type="GO" id="GO:0016020">
    <property type="term" value="C:membrane"/>
    <property type="evidence" value="ECO:0007669"/>
    <property type="project" value="TreeGrafter"/>
</dbReference>
<dbReference type="GO" id="GO:0016491">
    <property type="term" value="F:oxidoreductase activity"/>
    <property type="evidence" value="ECO:0007669"/>
    <property type="project" value="UniProtKB-KW"/>
</dbReference>
<dbReference type="Proteomes" id="UP000186922">
    <property type="component" value="Unassembled WGS sequence"/>
</dbReference>
<keyword evidence="2" id="KW-0521">NADP</keyword>
<comment type="caution">
    <text evidence="4">The sequence shown here is derived from an EMBL/GenBank/DDBJ whole genome shotgun (WGS) entry which is preliminary data.</text>
</comment>